<gene>
    <name evidence="2" type="ordered locus">RHA1_ro00002</name>
    <name evidence="3" type="ordered locus">RHA1_ro07282</name>
</gene>
<evidence type="ECO:0000313" key="3">
    <source>
        <dbReference type="EMBL" id="ABG99046.1"/>
    </source>
</evidence>
<dbReference type="EMBL" id="CP000431">
    <property type="protein sequence ID" value="ABG99046.1"/>
    <property type="molecule type" value="Genomic_DNA"/>
</dbReference>
<dbReference type="HOGENOM" id="CLU_1440051_0_0_11"/>
<evidence type="ECO:0000313" key="2">
    <source>
        <dbReference type="EMBL" id="ABG91838.1"/>
    </source>
</evidence>
<accession>Q0S090</accession>
<protein>
    <submittedName>
        <fullName evidence="3">Uncharacterized protein</fullName>
    </submittedName>
</protein>
<proteinExistence type="predicted"/>
<feature type="compositionally biased region" description="Low complexity" evidence="1">
    <location>
        <begin position="23"/>
        <end position="51"/>
    </location>
</feature>
<reference evidence="4" key="1">
    <citation type="journal article" date="2006" name="Proc. Natl. Acad. Sci. U.S.A.">
        <title>The complete genome of Rhodococcus sp. RHA1 provides insights into a catabolic powerhouse.</title>
        <authorList>
            <person name="McLeod M.P."/>
            <person name="Warren R.L."/>
            <person name="Hsiao W.W.L."/>
            <person name="Araki N."/>
            <person name="Myhre M."/>
            <person name="Fernandes C."/>
            <person name="Miyazawa D."/>
            <person name="Wong W."/>
            <person name="Lillquist A.L."/>
            <person name="Wang D."/>
            <person name="Dosanjh M."/>
            <person name="Hara H."/>
            <person name="Petrescu A."/>
            <person name="Morin R.D."/>
            <person name="Yang G."/>
            <person name="Stott J.M."/>
            <person name="Schein J.E."/>
            <person name="Shin H."/>
            <person name="Smailus D."/>
            <person name="Siddiqui A.S."/>
            <person name="Marra M.A."/>
            <person name="Jones S.J.M."/>
            <person name="Holt R."/>
            <person name="Brinkman F.S.L."/>
            <person name="Miyauchi K."/>
            <person name="Fukuda M."/>
            <person name="Davies J.E."/>
            <person name="Mohn W.W."/>
            <person name="Eltis L.D."/>
        </authorList>
    </citation>
    <scope>NUCLEOTIDE SEQUENCE [LARGE SCALE GENOMIC DNA]</scope>
    <source>
        <strain evidence="4">RHA1</strain>
    </source>
</reference>
<feature type="region of interest" description="Disordered" evidence="1">
    <location>
        <begin position="1"/>
        <end position="96"/>
    </location>
</feature>
<organism evidence="3 4">
    <name type="scientific">Rhodococcus jostii (strain RHA1)</name>
    <dbReference type="NCBI Taxonomy" id="101510"/>
    <lineage>
        <taxon>Bacteria</taxon>
        <taxon>Bacillati</taxon>
        <taxon>Actinomycetota</taxon>
        <taxon>Actinomycetes</taxon>
        <taxon>Mycobacteriales</taxon>
        <taxon>Nocardiaceae</taxon>
        <taxon>Rhodococcus</taxon>
    </lineage>
</organism>
<evidence type="ECO:0000256" key="1">
    <source>
        <dbReference type="SAM" id="MobiDB-lite"/>
    </source>
</evidence>
<dbReference type="Proteomes" id="UP000008710">
    <property type="component" value="Chromosome"/>
</dbReference>
<reference evidence="3" key="2">
    <citation type="submission" date="2006-07" db="EMBL/GenBank/DDBJ databases">
        <authorList>
            <person name="McLeod M.P."/>
            <person name="Warren R.L."/>
            <person name="Araki N."/>
            <person name="Hsiao W.W.L."/>
            <person name="Myhre M."/>
            <person name="Fernandes C."/>
            <person name="Miyazawa D."/>
            <person name="Wong W."/>
            <person name="Lillquist A.L."/>
            <person name="Wang D."/>
            <person name="Dosanjh M."/>
            <person name="Petrescu A."/>
            <person name="Morin R.D."/>
            <person name="Yang G."/>
            <person name="Stott J.M."/>
            <person name="Schein J.E."/>
            <person name="Shin H."/>
            <person name="Smailus D."/>
            <person name="Siddiqui A.S."/>
            <person name="Marra M.A."/>
            <person name="Jones S.J.M."/>
            <person name="Holt R."/>
            <person name="Brinkman F.S.L."/>
            <person name="Miyauchi K."/>
            <person name="Fukuda M."/>
            <person name="Davies J.E."/>
            <person name="Mohn W.W."/>
            <person name="Eltis L.D."/>
        </authorList>
    </citation>
    <scope>NUCLEOTIDE SEQUENCE</scope>
    <source>
        <strain evidence="3">RHA1</strain>
    </source>
</reference>
<dbReference type="AlphaFoldDB" id="Q0S090"/>
<dbReference type="KEGG" id="rha:RHA1_ro07282"/>
<dbReference type="EMBL" id="CP000431">
    <property type="protein sequence ID" value="ABG91838.1"/>
    <property type="molecule type" value="Genomic_DNA"/>
</dbReference>
<dbReference type="KEGG" id="rha:RHA1_ro00002"/>
<evidence type="ECO:0000313" key="4">
    <source>
        <dbReference type="Proteomes" id="UP000008710"/>
    </source>
</evidence>
<name>Q0S090_RHOJR</name>
<sequence>MPTVAAHCTLHLVSGPEPPPPSSWSIGTRPDWPSPVSSSPPAASGSGGDPRSAARTERVGPERPHRRAACDPPLPPADREEPQCRHPNLTTRRPDDQTIVSLNAVRQRTTDDLLSGHVPLTSLLYRRRDRIAADLLVSDVLTTYMRGHGIGPAGVMVMLGIADDARARDPTAEQRGQITDAIAATSER</sequence>
<feature type="compositionally biased region" description="Basic and acidic residues" evidence="1">
    <location>
        <begin position="52"/>
        <end position="63"/>
    </location>
</feature>